<organism evidence="2 3">
    <name type="scientific">Bradyrhizobium retamae</name>
    <dbReference type="NCBI Taxonomy" id="1300035"/>
    <lineage>
        <taxon>Bacteria</taxon>
        <taxon>Pseudomonadati</taxon>
        <taxon>Pseudomonadota</taxon>
        <taxon>Alphaproteobacteria</taxon>
        <taxon>Hyphomicrobiales</taxon>
        <taxon>Nitrobacteraceae</taxon>
        <taxon>Bradyrhizobium</taxon>
    </lineage>
</organism>
<evidence type="ECO:0000313" key="2">
    <source>
        <dbReference type="EMBL" id="KRR29194.1"/>
    </source>
</evidence>
<evidence type="ECO:0000259" key="1">
    <source>
        <dbReference type="Pfam" id="PF13538"/>
    </source>
</evidence>
<dbReference type="AlphaFoldDB" id="A0A0R3NAZ4"/>
<dbReference type="Proteomes" id="UP000052023">
    <property type="component" value="Unassembled WGS sequence"/>
</dbReference>
<dbReference type="RefSeq" id="WP_057842141.1">
    <property type="nucleotide sequence ID" value="NZ_LLYA01000035.1"/>
</dbReference>
<comment type="caution">
    <text evidence="2">The sequence shown here is derived from an EMBL/GenBank/DDBJ whole genome shotgun (WGS) entry which is preliminary data.</text>
</comment>
<accession>A0A0R3NAZ4</accession>
<dbReference type="InterPro" id="IPR027785">
    <property type="entry name" value="UvrD-like_helicase_C"/>
</dbReference>
<sequence length="66" mass="7612">LSRRSDHSSVRSAFFTDDYVLTVHKSQGSQWDDVVLFDESFAFQDSRARWLYTGITRAAKRLSVVV</sequence>
<keyword evidence="3" id="KW-1185">Reference proteome</keyword>
<name>A0A0R3NAZ4_9BRAD</name>
<dbReference type="InterPro" id="IPR027417">
    <property type="entry name" value="P-loop_NTPase"/>
</dbReference>
<gene>
    <name evidence="2" type="ORF">CQ13_16840</name>
</gene>
<dbReference type="Pfam" id="PF13538">
    <property type="entry name" value="UvrD_C_2"/>
    <property type="match status" value="1"/>
</dbReference>
<dbReference type="SUPFAM" id="SSF52540">
    <property type="entry name" value="P-loop containing nucleoside triphosphate hydrolases"/>
    <property type="match status" value="1"/>
</dbReference>
<feature type="non-terminal residue" evidence="2">
    <location>
        <position position="1"/>
    </location>
</feature>
<dbReference type="Gene3D" id="3.40.50.300">
    <property type="entry name" value="P-loop containing nucleotide triphosphate hydrolases"/>
    <property type="match status" value="1"/>
</dbReference>
<dbReference type="EMBL" id="LLYA01000035">
    <property type="protein sequence ID" value="KRR29194.1"/>
    <property type="molecule type" value="Genomic_DNA"/>
</dbReference>
<reference evidence="2 3" key="1">
    <citation type="submission" date="2014-03" db="EMBL/GenBank/DDBJ databases">
        <title>Bradyrhizobium valentinum sp. nov., isolated from effective nodules of Lupinus mariae-josephae, a lupine endemic of basic-lime soils in Eastern Spain.</title>
        <authorList>
            <person name="Duran D."/>
            <person name="Rey L."/>
            <person name="Navarro A."/>
            <person name="Busquets A."/>
            <person name="Imperial J."/>
            <person name="Ruiz-Argueso T."/>
        </authorList>
    </citation>
    <scope>NUCLEOTIDE SEQUENCE [LARGE SCALE GENOMIC DNA]</scope>
    <source>
        <strain evidence="2 3">Ro19</strain>
    </source>
</reference>
<evidence type="ECO:0000313" key="3">
    <source>
        <dbReference type="Proteomes" id="UP000052023"/>
    </source>
</evidence>
<feature type="domain" description="UvrD-like helicase C-terminal" evidence="1">
    <location>
        <begin position="19"/>
        <end position="65"/>
    </location>
</feature>
<dbReference type="CDD" id="cd18809">
    <property type="entry name" value="SF1_C_RecD"/>
    <property type="match status" value="1"/>
</dbReference>
<proteinExistence type="predicted"/>
<protein>
    <recommendedName>
        <fullName evidence="1">UvrD-like helicase C-terminal domain-containing protein</fullName>
    </recommendedName>
</protein>